<protein>
    <submittedName>
        <fullName evidence="2">Uncharacterized protein</fullName>
    </submittedName>
</protein>
<gene>
    <name evidence="2" type="ORF">AXG93_3802s1090</name>
</gene>
<keyword evidence="3" id="KW-1185">Reference proteome</keyword>
<evidence type="ECO:0000313" key="3">
    <source>
        <dbReference type="Proteomes" id="UP000077202"/>
    </source>
</evidence>
<dbReference type="EMBL" id="LVLJ01003666">
    <property type="protein sequence ID" value="OAE20196.1"/>
    <property type="molecule type" value="Genomic_DNA"/>
</dbReference>
<dbReference type="Proteomes" id="UP000077202">
    <property type="component" value="Unassembled WGS sequence"/>
</dbReference>
<sequence>MQTIPPNVSRPWRWRGTQGEQRPTTPDEERWEEGAAVVGGKGGNGEHGEGKRAERVQEECAGAQKRTGKVSTFSPQFSQEKGLHLTLEGLAVPAEAISPLMWNRL</sequence>
<feature type="compositionally biased region" description="Basic and acidic residues" evidence="1">
    <location>
        <begin position="44"/>
        <end position="58"/>
    </location>
</feature>
<evidence type="ECO:0000256" key="1">
    <source>
        <dbReference type="SAM" id="MobiDB-lite"/>
    </source>
</evidence>
<evidence type="ECO:0000313" key="2">
    <source>
        <dbReference type="EMBL" id="OAE20196.1"/>
    </source>
</evidence>
<organism evidence="2 3">
    <name type="scientific">Marchantia polymorpha subsp. ruderalis</name>
    <dbReference type="NCBI Taxonomy" id="1480154"/>
    <lineage>
        <taxon>Eukaryota</taxon>
        <taxon>Viridiplantae</taxon>
        <taxon>Streptophyta</taxon>
        <taxon>Embryophyta</taxon>
        <taxon>Marchantiophyta</taxon>
        <taxon>Marchantiopsida</taxon>
        <taxon>Marchantiidae</taxon>
        <taxon>Marchantiales</taxon>
        <taxon>Marchantiaceae</taxon>
        <taxon>Marchantia</taxon>
    </lineage>
</organism>
<proteinExistence type="predicted"/>
<dbReference type="AlphaFoldDB" id="A0A176VK99"/>
<comment type="caution">
    <text evidence="2">The sequence shown here is derived from an EMBL/GenBank/DDBJ whole genome shotgun (WGS) entry which is preliminary data.</text>
</comment>
<reference evidence="2" key="1">
    <citation type="submission" date="2016-03" db="EMBL/GenBank/DDBJ databases">
        <title>Mechanisms controlling the formation of the plant cell surface in tip-growing cells are functionally conserved among land plants.</title>
        <authorList>
            <person name="Honkanen S."/>
            <person name="Jones V.A."/>
            <person name="Morieri G."/>
            <person name="Champion C."/>
            <person name="Hetherington A.J."/>
            <person name="Kelly S."/>
            <person name="Saint-Marcoux D."/>
            <person name="Proust H."/>
            <person name="Prescott H."/>
            <person name="Dolan L."/>
        </authorList>
    </citation>
    <scope>NUCLEOTIDE SEQUENCE [LARGE SCALE GENOMIC DNA]</scope>
    <source>
        <tissue evidence="2">Whole gametophyte</tissue>
    </source>
</reference>
<feature type="region of interest" description="Disordered" evidence="1">
    <location>
        <begin position="1"/>
        <end position="74"/>
    </location>
</feature>
<name>A0A176VK99_MARPO</name>
<accession>A0A176VK99</accession>